<name>A0A916JPX3_9FLAO</name>
<accession>A0A916JPX3</accession>
<evidence type="ECO:0000313" key="1">
    <source>
        <dbReference type="EMBL" id="CAG5086090.1"/>
    </source>
</evidence>
<evidence type="ECO:0000313" key="2">
    <source>
        <dbReference type="Proteomes" id="UP000683507"/>
    </source>
</evidence>
<sequence>MKYLITLICSVFLFTISSCRKDWGCTCTNNKTQEQDTYILTKKSKAVAEDLCESYEYEYSDGTCSLDN</sequence>
<dbReference type="Proteomes" id="UP000683507">
    <property type="component" value="Chromosome"/>
</dbReference>
<organism evidence="1 2">
    <name type="scientific">Parvicella tangerina</name>
    <dbReference type="NCBI Taxonomy" id="2829795"/>
    <lineage>
        <taxon>Bacteria</taxon>
        <taxon>Pseudomonadati</taxon>
        <taxon>Bacteroidota</taxon>
        <taxon>Flavobacteriia</taxon>
        <taxon>Flavobacteriales</taxon>
        <taxon>Parvicellaceae</taxon>
        <taxon>Parvicella</taxon>
    </lineage>
</organism>
<dbReference type="AlphaFoldDB" id="A0A916JPX3"/>
<reference evidence="1" key="1">
    <citation type="submission" date="2021-04" db="EMBL/GenBank/DDBJ databases">
        <authorList>
            <person name="Rodrigo-Torres L."/>
            <person name="Arahal R. D."/>
            <person name="Lucena T."/>
        </authorList>
    </citation>
    <scope>NUCLEOTIDE SEQUENCE</scope>
    <source>
        <strain evidence="1">AS29M-1</strain>
    </source>
</reference>
<keyword evidence="2" id="KW-1185">Reference proteome</keyword>
<dbReference type="KEGG" id="ptan:CRYO30217_03004"/>
<proteinExistence type="predicted"/>
<dbReference type="RefSeq" id="WP_258543199.1">
    <property type="nucleotide sequence ID" value="NZ_OU015584.1"/>
</dbReference>
<gene>
    <name evidence="1" type="ORF">CRYO30217_03004</name>
</gene>
<dbReference type="PROSITE" id="PS51257">
    <property type="entry name" value="PROKAR_LIPOPROTEIN"/>
    <property type="match status" value="1"/>
</dbReference>
<protein>
    <submittedName>
        <fullName evidence="1">Uncharacterized protein</fullName>
    </submittedName>
</protein>
<dbReference type="EMBL" id="OU015584">
    <property type="protein sequence ID" value="CAG5086090.1"/>
    <property type="molecule type" value="Genomic_DNA"/>
</dbReference>